<name>A0A317SGA2_9PEZI</name>
<proteinExistence type="predicted"/>
<organism evidence="1 2">
    <name type="scientific">Tuber magnatum</name>
    <name type="common">white Piedmont truffle</name>
    <dbReference type="NCBI Taxonomy" id="42249"/>
    <lineage>
        <taxon>Eukaryota</taxon>
        <taxon>Fungi</taxon>
        <taxon>Dikarya</taxon>
        <taxon>Ascomycota</taxon>
        <taxon>Pezizomycotina</taxon>
        <taxon>Pezizomycetes</taxon>
        <taxon>Pezizales</taxon>
        <taxon>Tuberaceae</taxon>
        <taxon>Tuber</taxon>
    </lineage>
</organism>
<protein>
    <recommendedName>
        <fullName evidence="3">G domain-containing protein</fullName>
    </recommendedName>
</protein>
<keyword evidence="2" id="KW-1185">Reference proteome</keyword>
<sequence>TREVQSCSFEYEGARVSLVDTPGFENAIRSDTENLREVASWTSVTYGEKRLLSGIIYLIYLHPITHSHMEGSALKNLRMF</sequence>
<dbReference type="AlphaFoldDB" id="A0A317SGA2"/>
<dbReference type="InterPro" id="IPR027417">
    <property type="entry name" value="P-loop_NTPase"/>
</dbReference>
<dbReference type="OrthoDB" id="8954335at2759"/>
<feature type="non-terminal residue" evidence="1">
    <location>
        <position position="1"/>
    </location>
</feature>
<dbReference type="Gene3D" id="3.40.50.300">
    <property type="entry name" value="P-loop containing nucleotide triphosphate hydrolases"/>
    <property type="match status" value="1"/>
</dbReference>
<comment type="caution">
    <text evidence="1">The sequence shown here is derived from an EMBL/GenBank/DDBJ whole genome shotgun (WGS) entry which is preliminary data.</text>
</comment>
<accession>A0A317SGA2</accession>
<dbReference type="EMBL" id="PYWC01000078">
    <property type="protein sequence ID" value="PWW73564.1"/>
    <property type="molecule type" value="Genomic_DNA"/>
</dbReference>
<dbReference type="STRING" id="42249.A0A317SGA2"/>
<evidence type="ECO:0000313" key="1">
    <source>
        <dbReference type="EMBL" id="PWW73564.1"/>
    </source>
</evidence>
<reference evidence="1 2" key="1">
    <citation type="submission" date="2018-03" db="EMBL/GenBank/DDBJ databases">
        <title>Genomes of Pezizomycetes fungi and the evolution of truffles.</title>
        <authorList>
            <person name="Murat C."/>
            <person name="Payen T."/>
            <person name="Noel B."/>
            <person name="Kuo A."/>
            <person name="Martin F.M."/>
        </authorList>
    </citation>
    <scope>NUCLEOTIDE SEQUENCE [LARGE SCALE GENOMIC DNA]</scope>
    <source>
        <strain evidence="1">091103-1</strain>
    </source>
</reference>
<evidence type="ECO:0000313" key="2">
    <source>
        <dbReference type="Proteomes" id="UP000246991"/>
    </source>
</evidence>
<evidence type="ECO:0008006" key="3">
    <source>
        <dbReference type="Google" id="ProtNLM"/>
    </source>
</evidence>
<dbReference type="Proteomes" id="UP000246991">
    <property type="component" value="Unassembled WGS sequence"/>
</dbReference>
<dbReference type="SUPFAM" id="SSF52540">
    <property type="entry name" value="P-loop containing nucleoside triphosphate hydrolases"/>
    <property type="match status" value="1"/>
</dbReference>
<gene>
    <name evidence="1" type="ORF">C7212DRAFT_217455</name>
</gene>